<reference evidence="1" key="1">
    <citation type="submission" date="2021-04" db="EMBL/GenBank/DDBJ databases">
        <authorList>
            <person name="Postec A."/>
        </authorList>
    </citation>
    <scope>NUCLEOTIDE SEQUENCE</scope>
    <source>
        <strain evidence="1">F1F22</strain>
    </source>
</reference>
<dbReference type="RefSeq" id="WP_271435708.1">
    <property type="nucleotide sequence ID" value="NZ_CP073355.1"/>
</dbReference>
<dbReference type="AlphaFoldDB" id="A0AAX3BE27"/>
<proteinExistence type="predicted"/>
<keyword evidence="2" id="KW-1185">Reference proteome</keyword>
<evidence type="ECO:0000313" key="1">
    <source>
        <dbReference type="EMBL" id="URA10582.1"/>
    </source>
</evidence>
<organism evidence="1 2">
    <name type="scientific">Thermospira aquatica</name>
    <dbReference type="NCBI Taxonomy" id="2828656"/>
    <lineage>
        <taxon>Bacteria</taxon>
        <taxon>Pseudomonadati</taxon>
        <taxon>Spirochaetota</taxon>
        <taxon>Spirochaetia</taxon>
        <taxon>Brevinematales</taxon>
        <taxon>Thermospiraceae</taxon>
        <taxon>Thermospira</taxon>
    </lineage>
</organism>
<dbReference type="Proteomes" id="UP001056539">
    <property type="component" value="Chromosome"/>
</dbReference>
<gene>
    <name evidence="1" type="ORF">KDW03_01915</name>
</gene>
<protein>
    <submittedName>
        <fullName evidence="1">Uncharacterized protein</fullName>
    </submittedName>
</protein>
<sequence>MAFTKCYSISNGQWQWDSYDWNNLLKSTTMGLASGFVGGWVGGELGGRYTDGNLSFIDRISSEALTNNVSLFYEMKLNNFANTIGSIAGEAVHYAWGGNFRISLGGGVGIGFTTNGQIVNDTSGGIGLVNLVDAIGSLNYVGFQYKNVHGGDEGLSRISYVNMAMLSRDKAAAEVVMKVINGEMNVTFDLDDENHYGQSEGNTIRLNKDALKLDGGSAEKIAFYASVLAREGFLGGTALAGNDRLIAYIRELGASGMQTRVLEGIRENVGIDLYKNDSEYSSVSKLFTRSVRVI</sequence>
<reference evidence="1" key="2">
    <citation type="submission" date="2022-06" db="EMBL/GenBank/DDBJ databases">
        <title>Thermospira aquatica gen. nov., sp. nov.</title>
        <authorList>
            <person name="Ben Ali Gam Z."/>
            <person name="Labat M."/>
        </authorList>
    </citation>
    <scope>NUCLEOTIDE SEQUENCE</scope>
    <source>
        <strain evidence="1">F1F22</strain>
    </source>
</reference>
<accession>A0AAX3BE27</accession>
<dbReference type="EMBL" id="CP073355">
    <property type="protein sequence ID" value="URA10582.1"/>
    <property type="molecule type" value="Genomic_DNA"/>
</dbReference>
<dbReference type="KEGG" id="taqu:KDW03_01915"/>
<name>A0AAX3BE27_9SPIR</name>
<evidence type="ECO:0000313" key="2">
    <source>
        <dbReference type="Proteomes" id="UP001056539"/>
    </source>
</evidence>